<reference evidence="2" key="3">
    <citation type="submission" date="2016-11" db="EMBL/GenBank/DDBJ databases">
        <authorList>
            <person name="Varghese N."/>
            <person name="Submissions S."/>
        </authorList>
    </citation>
    <scope>NUCLEOTIDE SEQUENCE</scope>
    <source>
        <strain evidence="2">DSM 1682</strain>
    </source>
</reference>
<dbReference type="OrthoDB" id="9814320at2"/>
<reference evidence="4" key="4">
    <citation type="submission" date="2016-11" db="EMBL/GenBank/DDBJ databases">
        <authorList>
            <person name="Jaros S."/>
            <person name="Januszkiewicz K."/>
            <person name="Wedrychowicz H."/>
        </authorList>
    </citation>
    <scope>NUCLEOTIDE SEQUENCE [LARGE SCALE GENOMIC DNA]</scope>
    <source>
        <strain evidence="4">DSM 1682</strain>
    </source>
</reference>
<dbReference type="InterPro" id="IPR036388">
    <property type="entry name" value="WH-like_DNA-bd_sf"/>
</dbReference>
<accession>A0A0X1U977</accession>
<dbReference type="Proteomes" id="UP000068026">
    <property type="component" value="Chromosome"/>
</dbReference>
<dbReference type="InterPro" id="IPR013324">
    <property type="entry name" value="RNA_pol_sigma_r3/r4-like"/>
</dbReference>
<evidence type="ECO:0000313" key="2">
    <source>
        <dbReference type="EMBL" id="SHE69574.1"/>
    </source>
</evidence>
<evidence type="ECO:0000313" key="4">
    <source>
        <dbReference type="Proteomes" id="UP000184204"/>
    </source>
</evidence>
<dbReference type="RefSeq" id="WP_066050804.1">
    <property type="nucleotide sequence ID" value="NZ_CP014223.1"/>
</dbReference>
<dbReference type="Proteomes" id="UP000184204">
    <property type="component" value="Unassembled WGS sequence"/>
</dbReference>
<gene>
    <name evidence="1" type="ORF">CPRO_19000</name>
    <name evidence="2" type="ORF">SAMN02745151_01502</name>
</gene>
<proteinExistence type="predicted"/>
<protein>
    <submittedName>
        <fullName evidence="2">RNA polymerase sigma factor, sigma-70 family</fullName>
    </submittedName>
</protein>
<dbReference type="EMBL" id="FQUA01000005">
    <property type="protein sequence ID" value="SHE69574.1"/>
    <property type="molecule type" value="Genomic_DNA"/>
</dbReference>
<dbReference type="AlphaFoldDB" id="A0A0X1U977"/>
<dbReference type="EMBL" id="CP014223">
    <property type="protein sequence ID" value="AMJ41482.1"/>
    <property type="molecule type" value="Genomic_DNA"/>
</dbReference>
<dbReference type="KEGG" id="cpro:CPRO_19000"/>
<reference evidence="1 3" key="1">
    <citation type="journal article" date="2016" name="Genome Announc.">
        <title>Complete Genome Sequence of the Amino Acid-Fermenting Clostridium propionicum X2 (DSM 1682).</title>
        <authorList>
            <person name="Poehlein A."/>
            <person name="Schlien K."/>
            <person name="Chowdhury N.P."/>
            <person name="Gottschalk G."/>
            <person name="Buckel W."/>
            <person name="Daniel R."/>
        </authorList>
    </citation>
    <scope>NUCLEOTIDE SEQUENCE [LARGE SCALE GENOMIC DNA]</scope>
    <source>
        <strain evidence="1 3">X2</strain>
    </source>
</reference>
<organism evidence="2 4">
    <name type="scientific">Anaerotignum propionicum DSM 1682</name>
    <dbReference type="NCBI Taxonomy" id="991789"/>
    <lineage>
        <taxon>Bacteria</taxon>
        <taxon>Bacillati</taxon>
        <taxon>Bacillota</taxon>
        <taxon>Clostridia</taxon>
        <taxon>Lachnospirales</taxon>
        <taxon>Anaerotignaceae</taxon>
        <taxon>Anaerotignum</taxon>
    </lineage>
</organism>
<dbReference type="Gene3D" id="1.10.10.10">
    <property type="entry name" value="Winged helix-like DNA-binding domain superfamily/Winged helix DNA-binding domain"/>
    <property type="match status" value="1"/>
</dbReference>
<evidence type="ECO:0000313" key="1">
    <source>
        <dbReference type="EMBL" id="AMJ41482.1"/>
    </source>
</evidence>
<keyword evidence="3" id="KW-1185">Reference proteome</keyword>
<dbReference type="SUPFAM" id="SSF88659">
    <property type="entry name" value="Sigma3 and sigma4 domains of RNA polymerase sigma factors"/>
    <property type="match status" value="1"/>
</dbReference>
<reference evidence="3" key="2">
    <citation type="submission" date="2016-01" db="EMBL/GenBank/DDBJ databases">
        <authorList>
            <person name="Poehlein A."/>
            <person name="Schlien K."/>
            <person name="Gottschalk G."/>
            <person name="Buckel W."/>
            <person name="Daniel R."/>
        </authorList>
    </citation>
    <scope>NUCLEOTIDE SEQUENCE [LARGE SCALE GENOMIC DNA]</scope>
    <source>
        <strain evidence="3">X2</strain>
    </source>
</reference>
<sequence length="149" mass="17699">MTVNRRIPNYKKMYPSASDEVIKVLKQGARKAIYQEYDLKAETFVLDDEKEKAYFVPSREDSLERLIEADMQFCDEKIDVEETAVKEVMIEKLLDSLKFLAQEEKELINALFYEERSEREYAEQLGVYHNAVHKRKNRIIKKLKVLMTK</sequence>
<evidence type="ECO:0000313" key="3">
    <source>
        <dbReference type="Proteomes" id="UP000068026"/>
    </source>
</evidence>
<name>A0A0X1U977_ANAPI</name>